<dbReference type="Pfam" id="PF05456">
    <property type="entry name" value="eIF_4EBP"/>
    <property type="match status" value="1"/>
</dbReference>
<accession>A0A0K6GDU9</accession>
<name>A0A0K6GDU9_9AGAM</name>
<keyword evidence="3" id="KW-1185">Reference proteome</keyword>
<proteinExistence type="predicted"/>
<dbReference type="GO" id="GO:0008190">
    <property type="term" value="F:eukaryotic initiation factor 4E binding"/>
    <property type="evidence" value="ECO:0007669"/>
    <property type="project" value="InterPro"/>
</dbReference>
<sequence>MSSVSIPISGPSAVATSNLSSPASSPGNSSGLLIYTREELLSLASSPLSQTPPDSAAFSDFPASILRANGNGLPNAATTDAKYDSDQEEAAPALGASQQFELELE</sequence>
<evidence type="ECO:0000313" key="2">
    <source>
        <dbReference type="EMBL" id="CUA76793.1"/>
    </source>
</evidence>
<organism evidence="2 3">
    <name type="scientific">Rhizoctonia solani</name>
    <dbReference type="NCBI Taxonomy" id="456999"/>
    <lineage>
        <taxon>Eukaryota</taxon>
        <taxon>Fungi</taxon>
        <taxon>Dikarya</taxon>
        <taxon>Basidiomycota</taxon>
        <taxon>Agaricomycotina</taxon>
        <taxon>Agaricomycetes</taxon>
        <taxon>Cantharellales</taxon>
        <taxon>Ceratobasidiaceae</taxon>
        <taxon>Rhizoctonia</taxon>
    </lineage>
</organism>
<gene>
    <name evidence="2" type="ORF">RSOLAG22IIIB_02268</name>
</gene>
<dbReference type="InterPro" id="IPR008606">
    <property type="entry name" value="EIF4EBP"/>
</dbReference>
<evidence type="ECO:0000256" key="1">
    <source>
        <dbReference type="SAM" id="MobiDB-lite"/>
    </source>
</evidence>
<dbReference type="AlphaFoldDB" id="A0A0K6GDU9"/>
<feature type="compositionally biased region" description="Polar residues" evidence="1">
    <location>
        <begin position="96"/>
        <end position="105"/>
    </location>
</feature>
<evidence type="ECO:0000313" key="3">
    <source>
        <dbReference type="Proteomes" id="UP000044841"/>
    </source>
</evidence>
<feature type="region of interest" description="Disordered" evidence="1">
    <location>
        <begin position="69"/>
        <end position="105"/>
    </location>
</feature>
<protein>
    <submittedName>
        <fullName evidence="2">Uncharacterized protein</fullName>
    </submittedName>
</protein>
<dbReference type="Proteomes" id="UP000044841">
    <property type="component" value="Unassembled WGS sequence"/>
</dbReference>
<dbReference type="EMBL" id="CYGV01001733">
    <property type="protein sequence ID" value="CUA76793.1"/>
    <property type="molecule type" value="Genomic_DNA"/>
</dbReference>
<reference evidence="2 3" key="1">
    <citation type="submission" date="2015-07" db="EMBL/GenBank/DDBJ databases">
        <authorList>
            <person name="Noorani M."/>
        </authorList>
    </citation>
    <scope>NUCLEOTIDE SEQUENCE [LARGE SCALE GENOMIC DNA]</scope>
    <source>
        <strain evidence="2">BBA 69670</strain>
    </source>
</reference>
<feature type="compositionally biased region" description="Low complexity" evidence="1">
    <location>
        <begin position="17"/>
        <end position="31"/>
    </location>
</feature>
<dbReference type="GO" id="GO:0045947">
    <property type="term" value="P:negative regulation of translational initiation"/>
    <property type="evidence" value="ECO:0007669"/>
    <property type="project" value="InterPro"/>
</dbReference>
<feature type="region of interest" description="Disordered" evidence="1">
    <location>
        <begin position="1"/>
        <end position="31"/>
    </location>
</feature>